<feature type="domain" description="Solute-binding protein family 3/N-terminal" evidence="4">
    <location>
        <begin position="62"/>
        <end position="124"/>
    </location>
</feature>
<evidence type="ECO:0000256" key="3">
    <source>
        <dbReference type="ARBA" id="ARBA00023237"/>
    </source>
</evidence>
<dbReference type="Pfam" id="PF00497">
    <property type="entry name" value="SBP_bac_3"/>
    <property type="match status" value="1"/>
</dbReference>
<dbReference type="PANTHER" id="PTHR37423">
    <property type="entry name" value="SOLUBLE LYTIC MUREIN TRANSGLYCOSYLASE-RELATED"/>
    <property type="match status" value="1"/>
</dbReference>
<comment type="similarity">
    <text evidence="2">Belongs to the transglycosylase Slt family.</text>
</comment>
<name>A0A1S8CTV6_9GAMM</name>
<dbReference type="EMBL" id="MLCN01000022">
    <property type="protein sequence ID" value="ONG39860.1"/>
    <property type="molecule type" value="Genomic_DNA"/>
</dbReference>
<dbReference type="PROSITE" id="PS00922">
    <property type="entry name" value="TRANSGLYCOSYLASE"/>
    <property type="match status" value="1"/>
</dbReference>
<organism evidence="6 7">
    <name type="scientific">Alkanindiges hydrocarboniclasticus</name>
    <dbReference type="NCBI Taxonomy" id="1907941"/>
    <lineage>
        <taxon>Bacteria</taxon>
        <taxon>Pseudomonadati</taxon>
        <taxon>Pseudomonadota</taxon>
        <taxon>Gammaproteobacteria</taxon>
        <taxon>Moraxellales</taxon>
        <taxon>Moraxellaceae</taxon>
        <taxon>Alkanindiges</taxon>
    </lineage>
</organism>
<keyword evidence="3" id="KW-0998">Cell outer membrane</keyword>
<dbReference type="AlphaFoldDB" id="A0A1S8CTV6"/>
<evidence type="ECO:0000259" key="4">
    <source>
        <dbReference type="Pfam" id="PF00497"/>
    </source>
</evidence>
<evidence type="ECO:0000259" key="5">
    <source>
        <dbReference type="Pfam" id="PF01464"/>
    </source>
</evidence>
<keyword evidence="7" id="KW-1185">Reference proteome</keyword>
<evidence type="ECO:0000256" key="1">
    <source>
        <dbReference type="ARBA" id="ARBA00004339"/>
    </source>
</evidence>
<dbReference type="CDD" id="cd13403">
    <property type="entry name" value="MLTF-like"/>
    <property type="match status" value="1"/>
</dbReference>
<dbReference type="InterPro" id="IPR000189">
    <property type="entry name" value="Transglyc_AS"/>
</dbReference>
<evidence type="ECO:0000313" key="7">
    <source>
        <dbReference type="Proteomes" id="UP000192132"/>
    </source>
</evidence>
<dbReference type="SUPFAM" id="SSF53955">
    <property type="entry name" value="Lysozyme-like"/>
    <property type="match status" value="1"/>
</dbReference>
<evidence type="ECO:0000256" key="2">
    <source>
        <dbReference type="ARBA" id="ARBA00007734"/>
    </source>
</evidence>
<comment type="caution">
    <text evidence="6">The sequence shown here is derived from an EMBL/GenBank/DDBJ whole genome shotgun (WGS) entry which is preliminary data.</text>
</comment>
<dbReference type="SUPFAM" id="SSF53850">
    <property type="entry name" value="Periplasmic binding protein-like II"/>
    <property type="match status" value="1"/>
</dbReference>
<keyword evidence="3" id="KW-0472">Membrane</keyword>
<dbReference type="STRING" id="1907941.BKE30_08825"/>
<dbReference type="GO" id="GO:0008933">
    <property type="term" value="F:peptidoglycan lytic transglycosylase activity"/>
    <property type="evidence" value="ECO:0007669"/>
    <property type="project" value="InterPro"/>
</dbReference>
<comment type="subcellular location">
    <subcellularLocation>
        <location evidence="1">Cell outer membrane</location>
        <topology evidence="1">Peripheral membrane protein</topology>
    </subcellularLocation>
</comment>
<dbReference type="RefSeq" id="WP_076878225.1">
    <property type="nucleotide sequence ID" value="NZ_MLCN01000022.1"/>
</dbReference>
<dbReference type="InterPro" id="IPR001638">
    <property type="entry name" value="Solute-binding_3/MltF_N"/>
</dbReference>
<dbReference type="Gene3D" id="3.40.190.10">
    <property type="entry name" value="Periplasmic binding protein-like II"/>
    <property type="match status" value="1"/>
</dbReference>
<dbReference type="Pfam" id="PF01464">
    <property type="entry name" value="SLT"/>
    <property type="match status" value="1"/>
</dbReference>
<accession>A0A1S8CTV6</accession>
<dbReference type="InterPro" id="IPR023346">
    <property type="entry name" value="Lysozyme-like_dom_sf"/>
</dbReference>
<dbReference type="InterPro" id="IPR008258">
    <property type="entry name" value="Transglycosylase_SLT_dom_1"/>
</dbReference>
<proteinExistence type="inferred from homology"/>
<evidence type="ECO:0000313" key="6">
    <source>
        <dbReference type="EMBL" id="ONG39860.1"/>
    </source>
</evidence>
<dbReference type="Gene3D" id="1.10.530.10">
    <property type="match status" value="1"/>
</dbReference>
<dbReference type="GO" id="GO:0000270">
    <property type="term" value="P:peptidoglycan metabolic process"/>
    <property type="evidence" value="ECO:0007669"/>
    <property type="project" value="InterPro"/>
</dbReference>
<protein>
    <submittedName>
        <fullName evidence="6">ABC transporter substrate-binding protein</fullName>
    </submittedName>
</protein>
<gene>
    <name evidence="6" type="ORF">BKE30_08825</name>
</gene>
<dbReference type="OrthoDB" id="9815002at2"/>
<sequence>MRHNSGGLSLKPAFALSKPNRFSSTFRIALLSTLFLPLHSFSSSPVTQYDKVVGKKTLTVVGVEGSSTFFKEDQFLHGFGYDLARAYANDLNVNFKFKTASNSAAALDMVKKGQADFALTTAEPALIEKKSLIAMDISCGDQKTLSQYGLSTHLSWSFKDATDPIAATANGFICSNKQQGTLSKLAAFYDRNVMNKTAQQVFYRDISKRLPVYKASFQKTAKKHQLDWHLLAAIGYQESYLNPASVSPTGVTGLMMLTQGTAREMGVEDRRDPTQSIQGGAQYFRLMLTQYNHIAKPDQVWFALAAYNMGPGALNKVRNTVKRKGKNPDSWVDVYQYLSANSKANPRYKQCITYVTRIRAYLENIKQDQQLARL</sequence>
<dbReference type="GO" id="GO:0009279">
    <property type="term" value="C:cell outer membrane"/>
    <property type="evidence" value="ECO:0007669"/>
    <property type="project" value="UniProtKB-SubCell"/>
</dbReference>
<dbReference type="PANTHER" id="PTHR37423:SF2">
    <property type="entry name" value="MEMBRANE-BOUND LYTIC MUREIN TRANSGLYCOSYLASE C"/>
    <property type="match status" value="1"/>
</dbReference>
<dbReference type="Proteomes" id="UP000192132">
    <property type="component" value="Unassembled WGS sequence"/>
</dbReference>
<feature type="domain" description="Transglycosylase SLT" evidence="5">
    <location>
        <begin position="217"/>
        <end position="327"/>
    </location>
</feature>
<reference evidence="6 7" key="1">
    <citation type="submission" date="2016-10" db="EMBL/GenBank/DDBJ databases">
        <title>Draft Genome sequence of Alkanindiges sp. strain H1.</title>
        <authorList>
            <person name="Subhash Y."/>
            <person name="Lee S."/>
        </authorList>
    </citation>
    <scope>NUCLEOTIDE SEQUENCE [LARGE SCALE GENOMIC DNA]</scope>
    <source>
        <strain evidence="6 7">H1</strain>
    </source>
</reference>